<name>A0A917X0Y9_9ACTN</name>
<feature type="compositionally biased region" description="Basic and acidic residues" evidence="1">
    <location>
        <begin position="20"/>
        <end position="37"/>
    </location>
</feature>
<dbReference type="Proteomes" id="UP000608890">
    <property type="component" value="Unassembled WGS sequence"/>
</dbReference>
<evidence type="ECO:0000313" key="3">
    <source>
        <dbReference type="Proteomes" id="UP000608890"/>
    </source>
</evidence>
<reference evidence="2" key="2">
    <citation type="submission" date="2020-09" db="EMBL/GenBank/DDBJ databases">
        <authorList>
            <person name="Sun Q."/>
            <person name="Zhou Y."/>
        </authorList>
    </citation>
    <scope>NUCLEOTIDE SEQUENCE</scope>
    <source>
        <strain evidence="2">CGMCC 4.7312</strain>
    </source>
</reference>
<gene>
    <name evidence="2" type="ORF">GCM10011608_45970</name>
</gene>
<reference evidence="2" key="1">
    <citation type="journal article" date="2014" name="Int. J. Syst. Evol. Microbiol.">
        <title>Complete genome sequence of Corynebacterium casei LMG S-19264T (=DSM 44701T), isolated from a smear-ripened cheese.</title>
        <authorList>
            <consortium name="US DOE Joint Genome Institute (JGI-PGF)"/>
            <person name="Walter F."/>
            <person name="Albersmeier A."/>
            <person name="Kalinowski J."/>
            <person name="Ruckert C."/>
        </authorList>
    </citation>
    <scope>NUCLEOTIDE SEQUENCE</scope>
    <source>
        <strain evidence="2">CGMCC 4.7312</strain>
    </source>
</reference>
<comment type="caution">
    <text evidence="2">The sequence shown here is derived from an EMBL/GenBank/DDBJ whole genome shotgun (WGS) entry which is preliminary data.</text>
</comment>
<keyword evidence="3" id="KW-1185">Reference proteome</keyword>
<evidence type="ECO:0000313" key="2">
    <source>
        <dbReference type="EMBL" id="GGM55939.1"/>
    </source>
</evidence>
<proteinExistence type="predicted"/>
<protein>
    <submittedName>
        <fullName evidence="2">Uncharacterized protein</fullName>
    </submittedName>
</protein>
<dbReference type="AlphaFoldDB" id="A0A917X0Y9"/>
<evidence type="ECO:0000256" key="1">
    <source>
        <dbReference type="SAM" id="MobiDB-lite"/>
    </source>
</evidence>
<organism evidence="2 3">
    <name type="scientific">Micromonospora sonchi</name>
    <dbReference type="NCBI Taxonomy" id="1763543"/>
    <lineage>
        <taxon>Bacteria</taxon>
        <taxon>Bacillati</taxon>
        <taxon>Actinomycetota</taxon>
        <taxon>Actinomycetes</taxon>
        <taxon>Micromonosporales</taxon>
        <taxon>Micromonosporaceae</taxon>
        <taxon>Micromonospora</taxon>
    </lineage>
</organism>
<feature type="region of interest" description="Disordered" evidence="1">
    <location>
        <begin position="1"/>
        <end position="38"/>
    </location>
</feature>
<dbReference type="EMBL" id="BMNB01000025">
    <property type="protein sequence ID" value="GGM55939.1"/>
    <property type="molecule type" value="Genomic_DNA"/>
</dbReference>
<sequence length="147" mass="15525">MAAVPAVRGGVTRHGAAEATSRDRHDFGEAARRDIDQPHPVLVAAPVLRGDQLPPVWRPGQRQIPGVHAEVADQPVGTAVTDVEQEDVVPVRIGHPGPVGREQQPLTRHVHAVEVEPEQPVAGAGGVDQVDRALPAHRIAQADGRAA</sequence>
<accession>A0A917X0Y9</accession>